<dbReference type="SUPFAM" id="SSF160631">
    <property type="entry name" value="SMI1/KNR4-like"/>
    <property type="match status" value="1"/>
</dbReference>
<protein>
    <submittedName>
        <fullName evidence="2">SMI1-KNR4 cell-wall</fullName>
    </submittedName>
</protein>
<dbReference type="Pfam" id="PF09346">
    <property type="entry name" value="SMI1_KNR4"/>
    <property type="match status" value="1"/>
</dbReference>
<dbReference type="OrthoDB" id="8657476at2"/>
<dbReference type="SMART" id="SM00860">
    <property type="entry name" value="SMI1_KNR4"/>
    <property type="match status" value="1"/>
</dbReference>
<sequence>MNPAFYADMNLDAFWENSQYAHEEYESDPPTDELIQSMEEELGYKLPASYIALMKHRNGGVPVNACFPTEEPTSWSEDHIAISGILGIGREKANSLGGEFGSLFMIEDWGYPNIGVVICDCPSAGHDVVMLDYRKCGPEGEPEVIHVDQEADYEITFLAKDFETFVRGLIHEDAYDTSEEDFARALERVAQGAFSPLLQELCEKASELEGMEAKIRSICTRITNEKGYFALHADELSMLMYDIQFWLYEHKGGSITREQYLADYPSMIAFGGEFSTGGYAPSFITDWLDLRIKEGVVTVNDQQIRLTDEARQQLIKTLLEH</sequence>
<dbReference type="EMBL" id="FXAZ01000006">
    <property type="protein sequence ID" value="SMG55695.1"/>
    <property type="molecule type" value="Genomic_DNA"/>
</dbReference>
<feature type="domain" description="Knr4/Smi1-like" evidence="1">
    <location>
        <begin position="29"/>
        <end position="168"/>
    </location>
</feature>
<evidence type="ECO:0000313" key="3">
    <source>
        <dbReference type="Proteomes" id="UP000193834"/>
    </source>
</evidence>
<evidence type="ECO:0000313" key="2">
    <source>
        <dbReference type="EMBL" id="SMG55695.1"/>
    </source>
</evidence>
<dbReference type="InterPro" id="IPR037883">
    <property type="entry name" value="Knr4/Smi1-like_sf"/>
</dbReference>
<keyword evidence="3" id="KW-1185">Reference proteome</keyword>
<dbReference type="RefSeq" id="WP_085497167.1">
    <property type="nucleotide sequence ID" value="NZ_FXAZ01000006.1"/>
</dbReference>
<dbReference type="AlphaFoldDB" id="A0A1X7LPD9"/>
<dbReference type="InterPro" id="IPR018958">
    <property type="entry name" value="Knr4/Smi1-like_dom"/>
</dbReference>
<dbReference type="STRING" id="1852522.SAMN06295960_3964"/>
<dbReference type="Proteomes" id="UP000193834">
    <property type="component" value="Unassembled WGS sequence"/>
</dbReference>
<reference evidence="2 3" key="1">
    <citation type="submission" date="2017-04" db="EMBL/GenBank/DDBJ databases">
        <authorList>
            <person name="Afonso C.L."/>
            <person name="Miller P.J."/>
            <person name="Scott M.A."/>
            <person name="Spackman E."/>
            <person name="Goraichik I."/>
            <person name="Dimitrov K.M."/>
            <person name="Suarez D.L."/>
            <person name="Swayne D.E."/>
        </authorList>
    </citation>
    <scope>NUCLEOTIDE SEQUENCE [LARGE SCALE GENOMIC DNA]</scope>
    <source>
        <strain evidence="2 3">11</strain>
    </source>
</reference>
<name>A0A1X7LPD9_9BACL</name>
<accession>A0A1X7LPD9</accession>
<evidence type="ECO:0000259" key="1">
    <source>
        <dbReference type="SMART" id="SM00860"/>
    </source>
</evidence>
<organism evidence="2 3">
    <name type="scientific">Paenibacillus aquistagni</name>
    <dbReference type="NCBI Taxonomy" id="1852522"/>
    <lineage>
        <taxon>Bacteria</taxon>
        <taxon>Bacillati</taxon>
        <taxon>Bacillota</taxon>
        <taxon>Bacilli</taxon>
        <taxon>Bacillales</taxon>
        <taxon>Paenibacillaceae</taxon>
        <taxon>Paenibacillus</taxon>
    </lineage>
</organism>
<proteinExistence type="predicted"/>
<gene>
    <name evidence="2" type="ORF">SAMN06295960_3964</name>
</gene>
<dbReference type="Gene3D" id="3.40.1580.10">
    <property type="entry name" value="SMI1/KNR4-like"/>
    <property type="match status" value="1"/>
</dbReference>